<evidence type="ECO:0000313" key="8">
    <source>
        <dbReference type="Proteomes" id="UP000886689"/>
    </source>
</evidence>
<dbReference type="PANTHER" id="PTHR33146">
    <property type="entry name" value="ENDONUCLEASE 4"/>
    <property type="match status" value="1"/>
</dbReference>
<dbReference type="AlphaFoldDB" id="A0A9D7K601"/>
<gene>
    <name evidence="7" type="ORF">IPL58_15155</name>
</gene>
<keyword evidence="6" id="KW-0325">Glycoprotein</keyword>
<dbReference type="EMBL" id="JADJUC010000028">
    <property type="protein sequence ID" value="MBK8525247.1"/>
    <property type="molecule type" value="Genomic_DNA"/>
</dbReference>
<dbReference type="CDD" id="cd11010">
    <property type="entry name" value="S1-P1_nuclease"/>
    <property type="match status" value="1"/>
</dbReference>
<evidence type="ECO:0000256" key="2">
    <source>
        <dbReference type="ARBA" id="ARBA00022723"/>
    </source>
</evidence>
<accession>A0A9D7K601</accession>
<dbReference type="SUPFAM" id="SSF48537">
    <property type="entry name" value="Phospholipase C/P1 nuclease"/>
    <property type="match status" value="1"/>
</dbReference>
<evidence type="ECO:0000256" key="1">
    <source>
        <dbReference type="ARBA" id="ARBA00022722"/>
    </source>
</evidence>
<protein>
    <submittedName>
        <fullName evidence="7">S1/P1 nuclease</fullName>
    </submittedName>
</protein>
<keyword evidence="3" id="KW-0255">Endonuclease</keyword>
<dbReference type="GO" id="GO:0003676">
    <property type="term" value="F:nucleic acid binding"/>
    <property type="evidence" value="ECO:0007669"/>
    <property type="project" value="InterPro"/>
</dbReference>
<evidence type="ECO:0000256" key="4">
    <source>
        <dbReference type="ARBA" id="ARBA00022801"/>
    </source>
</evidence>
<dbReference type="InterPro" id="IPR003154">
    <property type="entry name" value="S1/P1nuclease"/>
</dbReference>
<dbReference type="GO" id="GO:0046872">
    <property type="term" value="F:metal ion binding"/>
    <property type="evidence" value="ECO:0007669"/>
    <property type="project" value="UniProtKB-KW"/>
</dbReference>
<keyword evidence="1" id="KW-0540">Nuclease</keyword>
<dbReference type="GO" id="GO:0004519">
    <property type="term" value="F:endonuclease activity"/>
    <property type="evidence" value="ECO:0007669"/>
    <property type="project" value="UniProtKB-KW"/>
</dbReference>
<dbReference type="PANTHER" id="PTHR33146:SF10">
    <property type="entry name" value="STRAND-SPECIFIC NUCLEASE, PUTATIVE-RELATED"/>
    <property type="match status" value="1"/>
</dbReference>
<dbReference type="GO" id="GO:0016788">
    <property type="term" value="F:hydrolase activity, acting on ester bonds"/>
    <property type="evidence" value="ECO:0007669"/>
    <property type="project" value="InterPro"/>
</dbReference>
<dbReference type="Pfam" id="PF02265">
    <property type="entry name" value="S1-P1_nuclease"/>
    <property type="match status" value="1"/>
</dbReference>
<evidence type="ECO:0000313" key="7">
    <source>
        <dbReference type="EMBL" id="MBK8525247.1"/>
    </source>
</evidence>
<dbReference type="Gene3D" id="1.10.575.10">
    <property type="entry name" value="P1 Nuclease"/>
    <property type="match status" value="1"/>
</dbReference>
<evidence type="ECO:0000256" key="6">
    <source>
        <dbReference type="ARBA" id="ARBA00023180"/>
    </source>
</evidence>
<dbReference type="Proteomes" id="UP000886689">
    <property type="component" value="Unassembled WGS sequence"/>
</dbReference>
<organism evidence="7 8">
    <name type="scientific">Candidatus Proximibacter danicus</name>
    <dbReference type="NCBI Taxonomy" id="2954365"/>
    <lineage>
        <taxon>Bacteria</taxon>
        <taxon>Pseudomonadati</taxon>
        <taxon>Pseudomonadota</taxon>
        <taxon>Betaproteobacteria</taxon>
        <taxon>Candidatus Proximibacter</taxon>
    </lineage>
</organism>
<name>A0A9D7K601_9PROT</name>
<reference evidence="7" key="1">
    <citation type="submission" date="2020-10" db="EMBL/GenBank/DDBJ databases">
        <title>Connecting structure to function with the recovery of over 1000 high-quality activated sludge metagenome-assembled genomes encoding full-length rRNA genes using long-read sequencing.</title>
        <authorList>
            <person name="Singleton C.M."/>
            <person name="Petriglieri F."/>
            <person name="Kristensen J.M."/>
            <person name="Kirkegaard R.H."/>
            <person name="Michaelsen T.Y."/>
            <person name="Andersen M.H."/>
            <person name="Karst S.M."/>
            <person name="Dueholm M.S."/>
            <person name="Nielsen P.H."/>
            <person name="Albertsen M."/>
        </authorList>
    </citation>
    <scope>NUCLEOTIDE SEQUENCE</scope>
    <source>
        <strain evidence="7">Hirt_18-Q3-R61-65_BATAC.395</strain>
    </source>
</reference>
<keyword evidence="4" id="KW-0378">Hydrolase</keyword>
<keyword evidence="5" id="KW-1015">Disulfide bond</keyword>
<sequence>MKRKSRSIGRQLWVAAIFFISTPTLAWNAAGHRLSAAIAWHQMSDSTRTALGAMLAHHPDHALWLKRSRSEDSAYAAFLEASTWPDDIKRDKRFHDTDEAVTPVLPGFSEMARHRHWHHVDYPLGTHSGKQHGKGVLDRQLVSLLQRIKDPATNSAQRAIDLAWLIHLVGDAHQPLHVVSRYDETGRGDGGGNALWIENPFHPRRSSMTLHAYWDDLPGPPWLRDERLEAAASALMKLGERIQSTGSVALWLTESRSLAKTAAYDGLEGEVPTLSAGYHEQATLTARKQVAIAGRRLGLLLEQLLSR</sequence>
<evidence type="ECO:0000256" key="5">
    <source>
        <dbReference type="ARBA" id="ARBA00023157"/>
    </source>
</evidence>
<dbReference type="InterPro" id="IPR008947">
    <property type="entry name" value="PLipase_C/P1_nuclease_dom_sf"/>
</dbReference>
<keyword evidence="2" id="KW-0479">Metal-binding</keyword>
<proteinExistence type="predicted"/>
<dbReference type="GO" id="GO:0006308">
    <property type="term" value="P:DNA catabolic process"/>
    <property type="evidence" value="ECO:0007669"/>
    <property type="project" value="InterPro"/>
</dbReference>
<comment type="caution">
    <text evidence="7">The sequence shown here is derived from an EMBL/GenBank/DDBJ whole genome shotgun (WGS) entry which is preliminary data.</text>
</comment>
<evidence type="ECO:0000256" key="3">
    <source>
        <dbReference type="ARBA" id="ARBA00022759"/>
    </source>
</evidence>